<accession>A0A814F647</accession>
<dbReference type="Pfam" id="PF01344">
    <property type="entry name" value="Kelch_1"/>
    <property type="match status" value="2"/>
</dbReference>
<comment type="caution">
    <text evidence="4">The sequence shown here is derived from an EMBL/GenBank/DDBJ whole genome shotgun (WGS) entry which is preliminary data.</text>
</comment>
<dbReference type="SMART" id="SM00368">
    <property type="entry name" value="LRR_RI"/>
    <property type="match status" value="3"/>
</dbReference>
<dbReference type="PANTHER" id="PTHR24412">
    <property type="entry name" value="KELCH PROTEIN"/>
    <property type="match status" value="1"/>
</dbReference>
<feature type="transmembrane region" description="Helical" evidence="3">
    <location>
        <begin position="21"/>
        <end position="47"/>
    </location>
</feature>
<keyword evidence="3" id="KW-0472">Membrane</keyword>
<keyword evidence="3" id="KW-0812">Transmembrane</keyword>
<dbReference type="Gene3D" id="2.130.10.80">
    <property type="entry name" value="Galactose oxidase/kelch, beta-propeller"/>
    <property type="match status" value="1"/>
</dbReference>
<dbReference type="InterPro" id="IPR037293">
    <property type="entry name" value="Gal_Oxidase_central_sf"/>
</dbReference>
<proteinExistence type="predicted"/>
<dbReference type="Gene3D" id="2.120.10.80">
    <property type="entry name" value="Kelch-type beta propeller"/>
    <property type="match status" value="2"/>
</dbReference>
<keyword evidence="2" id="KW-0677">Repeat</keyword>
<evidence type="ECO:0000313" key="4">
    <source>
        <dbReference type="EMBL" id="CAF0977135.1"/>
    </source>
</evidence>
<evidence type="ECO:0000256" key="1">
    <source>
        <dbReference type="ARBA" id="ARBA00022441"/>
    </source>
</evidence>
<reference evidence="4" key="1">
    <citation type="submission" date="2021-02" db="EMBL/GenBank/DDBJ databases">
        <authorList>
            <person name="Nowell W R."/>
        </authorList>
    </citation>
    <scope>NUCLEOTIDE SEQUENCE</scope>
</reference>
<sequence length="739" mass="81701">MEYSAWKYVDNDKQRKCSERLSCRCIIIVCVVFIVLILIAVAIVLIIKFVVLKSDSIPTLPETTTYYTDTSSTSLVTTEKPIVPTLTNASTATSSNGTLIGMTTATMYTGTSEMSSETSMTMFTSMVTTEMPDSVSETGSTKRQEQRRCCCWIVLIALIIFLVAALVITLVVIFVILPKQPSPKSVWSQLQNMTNARCQHTASVLSNSIVLVVGGQNNGTLLKSNEVYNFSTGSWNLSSNLIDGRYDHTVTKLPDGSILIVGGRGEINALKSVEKYNSTSAAWRSIQGMNIPRYGHTASVLEDGKILVAGGRNNADGVLDSCEIYNPNDETWQPTRGKMKNGRYSHAAIETKGGVIVVGGYGSDHLKTVEIYDPAQQSWSFVGNMNHSRIKPVLVSLNGGSVLAIGGSNDEPLASIELYDPNSSTWTMKENMSDPRDQHTASLLGDDIVLVAGGYRSKDSVLNSVELYNVSSDRWTLIENMTYARYGHTASILADGSVLIVGGCASEKNTLNTVELYNHNTTVLFSVLSEEGNTHKYRSLSIKKRKIYTFSFFFACIETIHQSSLKWLSRDEQIEEITLYLPSSCQYLRFSGVELSEKAVNFIGENLLLRGKSSNLQHLSLCNTKLTDEGITCLCHALINGKNCRLRSLDVQLNNFTDIGAHEIAKMLEVNKGLEMLDISYLQLTRDGIMVILTALVEKNRTLTTLDMTSSILIDENMKNLLKRIEDRVRVINAYYGYY</sequence>
<feature type="transmembrane region" description="Helical" evidence="3">
    <location>
        <begin position="152"/>
        <end position="177"/>
    </location>
</feature>
<evidence type="ECO:0000256" key="3">
    <source>
        <dbReference type="SAM" id="Phobius"/>
    </source>
</evidence>
<organism evidence="4 5">
    <name type="scientific">Adineta ricciae</name>
    <name type="common">Rotifer</name>
    <dbReference type="NCBI Taxonomy" id="249248"/>
    <lineage>
        <taxon>Eukaryota</taxon>
        <taxon>Metazoa</taxon>
        <taxon>Spiralia</taxon>
        <taxon>Gnathifera</taxon>
        <taxon>Rotifera</taxon>
        <taxon>Eurotatoria</taxon>
        <taxon>Bdelloidea</taxon>
        <taxon>Adinetida</taxon>
        <taxon>Adinetidae</taxon>
        <taxon>Adineta</taxon>
    </lineage>
</organism>
<name>A0A814F647_ADIRI</name>
<dbReference type="SMART" id="SM00612">
    <property type="entry name" value="Kelch"/>
    <property type="match status" value="6"/>
</dbReference>
<dbReference type="Proteomes" id="UP000663852">
    <property type="component" value="Unassembled WGS sequence"/>
</dbReference>
<dbReference type="EMBL" id="CAJNOJ010000055">
    <property type="protein sequence ID" value="CAF0977135.1"/>
    <property type="molecule type" value="Genomic_DNA"/>
</dbReference>
<dbReference type="InterPro" id="IPR032675">
    <property type="entry name" value="LRR_dom_sf"/>
</dbReference>
<dbReference type="OrthoDB" id="45365at2759"/>
<gene>
    <name evidence="4" type="ORF">EDS130_LOCUS13673</name>
</gene>
<dbReference type="SUPFAM" id="SSF52047">
    <property type="entry name" value="RNI-like"/>
    <property type="match status" value="1"/>
</dbReference>
<keyword evidence="3" id="KW-1133">Transmembrane helix</keyword>
<dbReference type="InterPro" id="IPR011043">
    <property type="entry name" value="Gal_Oxase/kelch_b-propeller"/>
</dbReference>
<dbReference type="InterPro" id="IPR006652">
    <property type="entry name" value="Kelch_1"/>
</dbReference>
<dbReference type="AlphaFoldDB" id="A0A814F647"/>
<evidence type="ECO:0000256" key="2">
    <source>
        <dbReference type="ARBA" id="ARBA00022737"/>
    </source>
</evidence>
<dbReference type="Pfam" id="PF24681">
    <property type="entry name" value="Kelch_KLHDC2_KLHL20_DRC7"/>
    <property type="match status" value="1"/>
</dbReference>
<dbReference type="SUPFAM" id="SSF50965">
    <property type="entry name" value="Galactose oxidase, central domain"/>
    <property type="match status" value="1"/>
</dbReference>
<protein>
    <submittedName>
        <fullName evidence="4">Uncharacterized protein</fullName>
    </submittedName>
</protein>
<dbReference type="InterPro" id="IPR015915">
    <property type="entry name" value="Kelch-typ_b-propeller"/>
</dbReference>
<keyword evidence="1" id="KW-0880">Kelch repeat</keyword>
<dbReference type="Gene3D" id="3.80.10.10">
    <property type="entry name" value="Ribonuclease Inhibitor"/>
    <property type="match status" value="1"/>
</dbReference>
<evidence type="ECO:0000313" key="5">
    <source>
        <dbReference type="Proteomes" id="UP000663852"/>
    </source>
</evidence>